<reference evidence="4 5" key="1">
    <citation type="submission" date="2017-06" db="EMBL/GenBank/DDBJ databases">
        <authorList>
            <consortium name="Pathogen Informatics"/>
        </authorList>
    </citation>
    <scope>NUCLEOTIDE SEQUENCE [LARGE SCALE GENOMIC DNA]</scope>
    <source>
        <strain evidence="4 5">NCTC12018</strain>
    </source>
</reference>
<evidence type="ECO:0000313" key="4">
    <source>
        <dbReference type="EMBL" id="SNV57500.1"/>
    </source>
</evidence>
<gene>
    <name evidence="4" type="primary">bioY_1</name>
    <name evidence="4" type="ORF">SAMEA44547418_00285</name>
</gene>
<dbReference type="Proteomes" id="UP000214973">
    <property type="component" value="Chromosome 1"/>
</dbReference>
<comment type="subcellular location">
    <subcellularLocation>
        <location evidence="2">Cell membrane</location>
        <topology evidence="2">Multi-pass membrane protein</topology>
    </subcellularLocation>
</comment>
<keyword evidence="2" id="KW-1003">Cell membrane</keyword>
<accession>A0A239YFL1</accession>
<dbReference type="RefSeq" id="WP_095065098.1">
    <property type="nucleotide sequence ID" value="NZ_LT906470.1"/>
</dbReference>
<keyword evidence="5" id="KW-1185">Reference proteome</keyword>
<organism evidence="4 5">
    <name type="scientific">Veillonella rodentium</name>
    <dbReference type="NCBI Taxonomy" id="248315"/>
    <lineage>
        <taxon>Bacteria</taxon>
        <taxon>Bacillati</taxon>
        <taxon>Bacillota</taxon>
        <taxon>Negativicutes</taxon>
        <taxon>Veillonellales</taxon>
        <taxon>Veillonellaceae</taxon>
        <taxon>Veillonella</taxon>
    </lineage>
</organism>
<proteinExistence type="inferred from homology"/>
<evidence type="ECO:0000256" key="1">
    <source>
        <dbReference type="ARBA" id="ARBA00010692"/>
    </source>
</evidence>
<feature type="transmembrane region" description="Helical" evidence="3">
    <location>
        <begin position="16"/>
        <end position="35"/>
    </location>
</feature>
<sequence>MSSTVSKPSKISTRQLTMTALFVALIAVGAFIRVPLPNCPFTLQILFTTLAGIVLGSRLGAISVGIYIVLGLIGVPVFTSGGGPGYILQPTFGYLIGFMIGAYAVGRIAESMQVLSFKRLLVGAVINLFIVYGLGMIYLYFIMNFYLGKPIGVEAVILTCFLIPVGPDLFLCAVAASLGKRIVKELQF</sequence>
<evidence type="ECO:0000313" key="5">
    <source>
        <dbReference type="Proteomes" id="UP000214973"/>
    </source>
</evidence>
<dbReference type="GO" id="GO:0015225">
    <property type="term" value="F:biotin transmembrane transporter activity"/>
    <property type="evidence" value="ECO:0007669"/>
    <property type="project" value="UniProtKB-UniRule"/>
</dbReference>
<keyword evidence="3" id="KW-0812">Transmembrane</keyword>
<evidence type="ECO:0000256" key="2">
    <source>
        <dbReference type="PIRNR" id="PIRNR016661"/>
    </source>
</evidence>
<dbReference type="PANTHER" id="PTHR34295:SF1">
    <property type="entry name" value="BIOTIN TRANSPORTER BIOY"/>
    <property type="match status" value="1"/>
</dbReference>
<keyword evidence="2" id="KW-0813">Transport</keyword>
<dbReference type="KEGG" id="vrm:44547418_00285"/>
<evidence type="ECO:0000256" key="3">
    <source>
        <dbReference type="SAM" id="Phobius"/>
    </source>
</evidence>
<dbReference type="Pfam" id="PF02632">
    <property type="entry name" value="BioY"/>
    <property type="match status" value="1"/>
</dbReference>
<dbReference type="InterPro" id="IPR003784">
    <property type="entry name" value="BioY"/>
</dbReference>
<dbReference type="PANTHER" id="PTHR34295">
    <property type="entry name" value="BIOTIN TRANSPORTER BIOY"/>
    <property type="match status" value="1"/>
</dbReference>
<name>A0A239YFL1_9FIRM</name>
<feature type="transmembrane region" description="Helical" evidence="3">
    <location>
        <begin position="92"/>
        <end position="109"/>
    </location>
</feature>
<dbReference type="GO" id="GO:0005886">
    <property type="term" value="C:plasma membrane"/>
    <property type="evidence" value="ECO:0007669"/>
    <property type="project" value="UniProtKB-SubCell"/>
</dbReference>
<dbReference type="PIRSF" id="PIRSF016661">
    <property type="entry name" value="BioY"/>
    <property type="match status" value="1"/>
</dbReference>
<keyword evidence="3" id="KW-1133">Transmembrane helix</keyword>
<keyword evidence="2 3" id="KW-0472">Membrane</keyword>
<comment type="similarity">
    <text evidence="1 2">Belongs to the BioY family.</text>
</comment>
<dbReference type="EMBL" id="LT906470">
    <property type="protein sequence ID" value="SNV57500.1"/>
    <property type="molecule type" value="Genomic_DNA"/>
</dbReference>
<dbReference type="Gene3D" id="1.10.1760.20">
    <property type="match status" value="1"/>
</dbReference>
<protein>
    <recommendedName>
        <fullName evidence="2">Biotin transporter</fullName>
    </recommendedName>
</protein>
<feature type="transmembrane region" description="Helical" evidence="3">
    <location>
        <begin position="121"/>
        <end position="143"/>
    </location>
</feature>
<feature type="transmembrane region" description="Helical" evidence="3">
    <location>
        <begin position="155"/>
        <end position="178"/>
    </location>
</feature>
<dbReference type="AlphaFoldDB" id="A0A239YFL1"/>